<keyword evidence="11" id="KW-0966">Cell projection</keyword>
<keyword evidence="10" id="KW-0206">Cytoskeleton</keyword>
<dbReference type="FunFam" id="1.10.418.70:FF:000001">
    <property type="entry name" value="Intraflagellar transport protein 81 homolog"/>
    <property type="match status" value="1"/>
</dbReference>
<keyword evidence="2" id="KW-0963">Cytoplasm</keyword>
<dbReference type="EMBL" id="OV725080">
    <property type="protein sequence ID" value="CAH1400394.1"/>
    <property type="molecule type" value="Genomic_DNA"/>
</dbReference>
<evidence type="ECO:0000256" key="6">
    <source>
        <dbReference type="ARBA" id="ARBA00022871"/>
    </source>
</evidence>
<evidence type="ECO:0000256" key="13">
    <source>
        <dbReference type="ARBA" id="ARBA00055755"/>
    </source>
</evidence>
<evidence type="ECO:0000256" key="5">
    <source>
        <dbReference type="ARBA" id="ARBA00022794"/>
    </source>
</evidence>
<keyword evidence="5" id="KW-0970">Cilium biogenesis/degradation</keyword>
<sequence>MSEKLRYIVSELNTPPFSKKYNLISFDSLSPEELLQVLSDVLTEIDEANKIDIKNEDPEEITVWLLNMLRVLKYDPGTDPDGFRQGLVQGEKLIIHPILEWLFQNITELKKRAYLAKYLVKVEIPVEILGDRDVAVLYEQYEALIEQFKTAHKELTNLKAKSDHAAELRTDIEAMEKEKEIVLAKIHRMENKLENVENKEKFLEAAHKVRLERERQRELAQQRERELRALQELNEHYNTLTRQISESKESAQNMTTEDVMQKLEEQVQMNEYIANDKLPSEFDILKEEVEMLQRLADGPPLTQTRVEELRDEVEKLQENLAAEMEKSVEESSGTDIAPFRHQAELIARKKAEVAQRYTEAKAKLEKLEGELKIKEEAGGGKVVSDSEYSDYLANLKVRNTVYKAKKAIMSSLKAESGILARTVDILKQKSQSLSMVTEVSSYSDPENKSKDEIIQEINNMNAKITALKAHLIPKLAEVKKKRLEYNELLETHMESKKQYDAKIASFESKIAKLEQEVKELLKKDTADRSETSALQAKSDIIAALLERANSEEAFAHAKDKLSHRVTESERESEKLKEMLKEARLEHEKNSRQMKHWKNLHEIFQCKMKCLEEMKQKGGVVKKTNVAETLVLE</sequence>
<feature type="coiled-coil region" evidence="16">
    <location>
        <begin position="496"/>
        <end position="523"/>
    </location>
</feature>
<evidence type="ECO:0000256" key="11">
    <source>
        <dbReference type="ARBA" id="ARBA00023273"/>
    </source>
</evidence>
<dbReference type="InterPro" id="IPR043016">
    <property type="entry name" value="IFT81_N_sf"/>
</dbReference>
<keyword evidence="4" id="KW-0221">Differentiation</keyword>
<organism evidence="18 19">
    <name type="scientific">Nezara viridula</name>
    <name type="common">Southern green stink bug</name>
    <name type="synonym">Cimex viridulus</name>
    <dbReference type="NCBI Taxonomy" id="85310"/>
    <lineage>
        <taxon>Eukaryota</taxon>
        <taxon>Metazoa</taxon>
        <taxon>Ecdysozoa</taxon>
        <taxon>Arthropoda</taxon>
        <taxon>Hexapoda</taxon>
        <taxon>Insecta</taxon>
        <taxon>Pterygota</taxon>
        <taxon>Neoptera</taxon>
        <taxon>Paraneoptera</taxon>
        <taxon>Hemiptera</taxon>
        <taxon>Heteroptera</taxon>
        <taxon>Panheteroptera</taxon>
        <taxon>Pentatomomorpha</taxon>
        <taxon>Pentatomoidea</taxon>
        <taxon>Pentatomidae</taxon>
        <taxon>Pentatominae</taxon>
        <taxon>Nezara</taxon>
    </lineage>
</organism>
<reference evidence="18" key="1">
    <citation type="submission" date="2022-01" db="EMBL/GenBank/DDBJ databases">
        <authorList>
            <person name="King R."/>
        </authorList>
    </citation>
    <scope>NUCLEOTIDE SEQUENCE</scope>
</reference>
<evidence type="ECO:0000256" key="3">
    <source>
        <dbReference type="ARBA" id="ARBA00022553"/>
    </source>
</evidence>
<dbReference type="GO" id="GO:0030992">
    <property type="term" value="C:intraciliary transport particle B"/>
    <property type="evidence" value="ECO:0007669"/>
    <property type="project" value="InterPro"/>
</dbReference>
<keyword evidence="8 16" id="KW-0175">Coiled coil</keyword>
<evidence type="ECO:0000256" key="1">
    <source>
        <dbReference type="ARBA" id="ARBA00004120"/>
    </source>
</evidence>
<evidence type="ECO:0000313" key="18">
    <source>
        <dbReference type="EMBL" id="CAH1400394.1"/>
    </source>
</evidence>
<dbReference type="Gene3D" id="1.10.418.70">
    <property type="entry name" value="Intraflagellar transport protein 81, N-terminal domain"/>
    <property type="match status" value="1"/>
</dbReference>
<evidence type="ECO:0000256" key="8">
    <source>
        <dbReference type="ARBA" id="ARBA00023054"/>
    </source>
</evidence>
<feature type="domain" description="IFT81 calponin homology" evidence="17">
    <location>
        <begin position="3"/>
        <end position="123"/>
    </location>
</feature>
<feature type="coiled-coil region" evidence="16">
    <location>
        <begin position="558"/>
        <end position="592"/>
    </location>
</feature>
<keyword evidence="9" id="KW-0969">Cilium</keyword>
<evidence type="ECO:0000256" key="2">
    <source>
        <dbReference type="ARBA" id="ARBA00022490"/>
    </source>
</evidence>
<comment type="function">
    <text evidence="13">Component of the intraflagellar transport (IFT) complex B: together with IFT74, forms a tubulin-binding module that specifically mediates transport of tubulin within the cilium. Binds tubulin via its CH (calponin-homology)-like region. Required for ciliogenesis. Required for proper regulation of SHH signaling. Plays an important role during spermatogenesis by modulating the assembly and elongation of the sperm flagella.</text>
</comment>
<keyword evidence="6" id="KW-0744">Spermatogenesis</keyword>
<dbReference type="PANTHER" id="PTHR15614:SF2">
    <property type="entry name" value="INTRAFLAGELLAR TRANSPORT PROTEIN 81 HOMOLOG"/>
    <property type="match status" value="1"/>
</dbReference>
<dbReference type="GO" id="GO:0007283">
    <property type="term" value="P:spermatogenesis"/>
    <property type="evidence" value="ECO:0007669"/>
    <property type="project" value="UniProtKB-KW"/>
</dbReference>
<dbReference type="PANTHER" id="PTHR15614">
    <property type="entry name" value="INTRAFLAGELLAR TRANSPORT PROTEIN 81 HOMOLOG"/>
    <property type="match status" value="1"/>
</dbReference>
<evidence type="ECO:0000256" key="9">
    <source>
        <dbReference type="ARBA" id="ARBA00023069"/>
    </source>
</evidence>
<name>A0A9P0HE64_NEZVI</name>
<protein>
    <recommendedName>
        <fullName evidence="14">Intraflagellar transport protein 81 homolog</fullName>
    </recommendedName>
    <alternativeName>
        <fullName evidence="15">Carnitine deficiency-associated protein expressed in ventricle 1</fullName>
    </alternativeName>
</protein>
<dbReference type="InterPro" id="IPR041146">
    <property type="entry name" value="IFT81_CH"/>
</dbReference>
<dbReference type="OrthoDB" id="276029at2759"/>
<evidence type="ECO:0000256" key="7">
    <source>
        <dbReference type="ARBA" id="ARBA00022990"/>
    </source>
</evidence>
<comment type="subcellular location">
    <subcellularLocation>
        <location evidence="1">Cytoplasm</location>
        <location evidence="1">Cytoskeleton</location>
        <location evidence="1">Cilium basal body</location>
    </subcellularLocation>
</comment>
<accession>A0A9P0HE64</accession>
<dbReference type="Pfam" id="PF18383">
    <property type="entry name" value="IFT81_CH"/>
    <property type="match status" value="1"/>
</dbReference>
<dbReference type="GO" id="GO:0042073">
    <property type="term" value="P:intraciliary transport"/>
    <property type="evidence" value="ECO:0007669"/>
    <property type="project" value="InterPro"/>
</dbReference>
<proteinExistence type="inferred from homology"/>
<keyword evidence="7" id="KW-0007">Acetylation</keyword>
<evidence type="ECO:0000256" key="12">
    <source>
        <dbReference type="ARBA" id="ARBA00043983"/>
    </source>
</evidence>
<evidence type="ECO:0000259" key="17">
    <source>
        <dbReference type="Pfam" id="PF18383"/>
    </source>
</evidence>
<gene>
    <name evidence="18" type="ORF">NEZAVI_LOCUS9640</name>
</gene>
<dbReference type="GO" id="GO:0015631">
    <property type="term" value="F:tubulin binding"/>
    <property type="evidence" value="ECO:0007669"/>
    <property type="project" value="InterPro"/>
</dbReference>
<evidence type="ECO:0000256" key="10">
    <source>
        <dbReference type="ARBA" id="ARBA00023212"/>
    </source>
</evidence>
<dbReference type="InterPro" id="IPR029600">
    <property type="entry name" value="IFT81"/>
</dbReference>
<feature type="coiled-coil region" evidence="16">
    <location>
        <begin position="306"/>
        <end position="377"/>
    </location>
</feature>
<keyword evidence="19" id="KW-1185">Reference proteome</keyword>
<keyword evidence="3" id="KW-0597">Phosphoprotein</keyword>
<evidence type="ECO:0000313" key="19">
    <source>
        <dbReference type="Proteomes" id="UP001152798"/>
    </source>
</evidence>
<evidence type="ECO:0000256" key="4">
    <source>
        <dbReference type="ARBA" id="ARBA00022782"/>
    </source>
</evidence>
<dbReference type="AlphaFoldDB" id="A0A9P0HE64"/>
<dbReference type="Proteomes" id="UP001152798">
    <property type="component" value="Chromosome 4"/>
</dbReference>
<evidence type="ECO:0000256" key="15">
    <source>
        <dbReference type="ARBA" id="ARBA00079903"/>
    </source>
</evidence>
<dbReference type="GO" id="GO:0060271">
    <property type="term" value="P:cilium assembly"/>
    <property type="evidence" value="ECO:0007669"/>
    <property type="project" value="InterPro"/>
</dbReference>
<evidence type="ECO:0000256" key="14">
    <source>
        <dbReference type="ARBA" id="ARBA00073058"/>
    </source>
</evidence>
<dbReference type="GO" id="GO:0036064">
    <property type="term" value="C:ciliary basal body"/>
    <property type="evidence" value="ECO:0007669"/>
    <property type="project" value="TreeGrafter"/>
</dbReference>
<dbReference type="GO" id="GO:0030154">
    <property type="term" value="P:cell differentiation"/>
    <property type="evidence" value="ECO:0007669"/>
    <property type="project" value="UniProtKB-KW"/>
</dbReference>
<comment type="similarity">
    <text evidence="12">Belongs to the IFT81 family.</text>
</comment>
<feature type="coiled-coil region" evidence="16">
    <location>
        <begin position="138"/>
        <end position="257"/>
    </location>
</feature>
<evidence type="ECO:0000256" key="16">
    <source>
        <dbReference type="SAM" id="Coils"/>
    </source>
</evidence>